<organism evidence="2 3">
    <name type="scientific">Asparagus officinalis</name>
    <name type="common">Garden asparagus</name>
    <dbReference type="NCBI Taxonomy" id="4686"/>
    <lineage>
        <taxon>Eukaryota</taxon>
        <taxon>Viridiplantae</taxon>
        <taxon>Streptophyta</taxon>
        <taxon>Embryophyta</taxon>
        <taxon>Tracheophyta</taxon>
        <taxon>Spermatophyta</taxon>
        <taxon>Magnoliopsida</taxon>
        <taxon>Liliopsida</taxon>
        <taxon>Asparagales</taxon>
        <taxon>Asparagaceae</taxon>
        <taxon>Asparagoideae</taxon>
        <taxon>Asparagus</taxon>
    </lineage>
</organism>
<keyword evidence="3" id="KW-1185">Reference proteome</keyword>
<evidence type="ECO:0000256" key="1">
    <source>
        <dbReference type="SAM" id="MobiDB-lite"/>
    </source>
</evidence>
<feature type="compositionally biased region" description="Acidic residues" evidence="1">
    <location>
        <begin position="14"/>
        <end position="24"/>
    </location>
</feature>
<feature type="region of interest" description="Disordered" evidence="1">
    <location>
        <begin position="1"/>
        <end position="31"/>
    </location>
</feature>
<sequence length="197" mass="21839">MALNPLAEGRDSDGDSEDEEEDGGGGEMVKDAAPERWDMLGSGQAMDAAVALCRFSRNHFIWLARIDVNPLRGFENSTAACCGYGGPPLNYDSRVGCGQTKILNGSSVTAEECSDATERLYMRNIRISRCMAHKCGLEFQSAEAFKPVHKETIVMEWTSSELRTIIVKERIKCGSKWWVVFSSIQTLLHSSFVTLLY</sequence>
<protein>
    <submittedName>
        <fullName evidence="2">Uncharacterized protein</fullName>
    </submittedName>
</protein>
<evidence type="ECO:0000313" key="3">
    <source>
        <dbReference type="Proteomes" id="UP000243459"/>
    </source>
</evidence>
<proteinExistence type="predicted"/>
<evidence type="ECO:0000313" key="2">
    <source>
        <dbReference type="EMBL" id="ONK55295.1"/>
    </source>
</evidence>
<accession>A0A1R3L6S0</accession>
<dbReference type="EMBL" id="KV863600">
    <property type="protein sequence ID" value="ONK55295.1"/>
    <property type="molecule type" value="Genomic_DNA"/>
</dbReference>
<reference evidence="3" key="1">
    <citation type="journal article" date="2017" name="Nat. Commun.">
        <title>The asparagus genome sheds light on the origin and evolution of a young Y chromosome.</title>
        <authorList>
            <person name="Harkess A."/>
            <person name="Zhou J."/>
            <person name="Xu C."/>
            <person name="Bowers J.E."/>
            <person name="Van der Hulst R."/>
            <person name="Ayyampalayam S."/>
            <person name="Mercati F."/>
            <person name="Riccardi P."/>
            <person name="McKain M.R."/>
            <person name="Kakrana A."/>
            <person name="Tang H."/>
            <person name="Ray J."/>
            <person name="Groenendijk J."/>
            <person name="Arikit S."/>
            <person name="Mathioni S.M."/>
            <person name="Nakano M."/>
            <person name="Shan H."/>
            <person name="Telgmann-Rauber A."/>
            <person name="Kanno A."/>
            <person name="Yue Z."/>
            <person name="Chen H."/>
            <person name="Li W."/>
            <person name="Chen Y."/>
            <person name="Xu X."/>
            <person name="Zhang Y."/>
            <person name="Luo S."/>
            <person name="Chen H."/>
            <person name="Gao J."/>
            <person name="Mao Z."/>
            <person name="Pires J.C."/>
            <person name="Luo M."/>
            <person name="Kudrna D."/>
            <person name="Wing R.A."/>
            <person name="Meyers B.C."/>
            <person name="Yi K."/>
            <person name="Kong H."/>
            <person name="Lavrijsen P."/>
            <person name="Sunseri F."/>
            <person name="Falavigna A."/>
            <person name="Ye Y."/>
            <person name="Leebens-Mack J.H."/>
            <person name="Chen G."/>
        </authorList>
    </citation>
    <scope>NUCLEOTIDE SEQUENCE [LARGE SCALE GENOMIC DNA]</scope>
    <source>
        <strain evidence="3">cv. DH0086</strain>
    </source>
</reference>
<dbReference type="AlphaFoldDB" id="A0A1R3L6S0"/>
<dbReference type="Gramene" id="ONK55295">
    <property type="protein sequence ID" value="ONK55295"/>
    <property type="gene ID" value="A4U43_UnF5450"/>
</dbReference>
<name>A0A1R3L6S0_ASPOF</name>
<gene>
    <name evidence="2" type="ORF">A4U43_UnF5450</name>
</gene>
<dbReference type="Proteomes" id="UP000243459">
    <property type="component" value="Unassembled WGS sequence"/>
</dbReference>